<evidence type="ECO:0000256" key="1">
    <source>
        <dbReference type="SAM" id="MobiDB-lite"/>
    </source>
</evidence>
<accession>C7ZN39</accession>
<name>C7ZN39_FUSV7</name>
<dbReference type="InParanoid" id="C7ZN39"/>
<feature type="compositionally biased region" description="Basic and acidic residues" evidence="1">
    <location>
        <begin position="181"/>
        <end position="200"/>
    </location>
</feature>
<dbReference type="KEGG" id="nhe:NECHADRAFT_88855"/>
<dbReference type="Proteomes" id="UP000005206">
    <property type="component" value="Chromosome 17"/>
</dbReference>
<feature type="compositionally biased region" description="Polar residues" evidence="1">
    <location>
        <begin position="149"/>
        <end position="170"/>
    </location>
</feature>
<feature type="compositionally biased region" description="Polar residues" evidence="1">
    <location>
        <begin position="201"/>
        <end position="221"/>
    </location>
</feature>
<dbReference type="VEuPathDB" id="FungiDB:NECHADRAFT_88855"/>
<dbReference type="HOGENOM" id="CLU_1250977_0_0_1"/>
<dbReference type="AlphaFoldDB" id="C7ZN39"/>
<dbReference type="RefSeq" id="XP_003040280.1">
    <property type="nucleotide sequence ID" value="XM_003040234.1"/>
</dbReference>
<feature type="region of interest" description="Disordered" evidence="1">
    <location>
        <begin position="72"/>
        <end position="221"/>
    </location>
</feature>
<gene>
    <name evidence="2" type="ORF">NECHADRAFT_88855</name>
</gene>
<feature type="compositionally biased region" description="Basic and acidic residues" evidence="1">
    <location>
        <begin position="128"/>
        <end position="148"/>
    </location>
</feature>
<dbReference type="GeneID" id="9678089"/>
<keyword evidence="3" id="KW-1185">Reference proteome</keyword>
<proteinExistence type="predicted"/>
<dbReference type="EMBL" id="GG698962">
    <property type="protein sequence ID" value="EEU34567.1"/>
    <property type="molecule type" value="Genomic_DNA"/>
</dbReference>
<sequence length="221" mass="24441">MGPFRQEILAFVNKEGPNFRLQQHCPNPFPRVNLLLCPSLCLTALGAPAYDAVEGIRLSVKLDDDVASAGSTDPLDAFALPSPDGHIRKRFPRDEKPQRENSTSHFSRNDSCQDYGSSQSSGGNFQDASRDESKHNENTSLRTEKESSPKPNTPSHATPSPSHNYDNSYSHGDDLDPAENSSRHNENPPRQNERLPDHNETCSQHQGDGLPTSFQPRQPKG</sequence>
<feature type="compositionally biased region" description="Polar residues" evidence="1">
    <location>
        <begin position="100"/>
        <end position="127"/>
    </location>
</feature>
<evidence type="ECO:0000313" key="3">
    <source>
        <dbReference type="Proteomes" id="UP000005206"/>
    </source>
</evidence>
<evidence type="ECO:0000313" key="2">
    <source>
        <dbReference type="EMBL" id="EEU34567.1"/>
    </source>
</evidence>
<organism evidence="2 3">
    <name type="scientific">Fusarium vanettenii (strain ATCC MYA-4622 / CBS 123669 / FGSC 9596 / NRRL 45880 / 77-13-4)</name>
    <name type="common">Fusarium solani subsp. pisi</name>
    <dbReference type="NCBI Taxonomy" id="660122"/>
    <lineage>
        <taxon>Eukaryota</taxon>
        <taxon>Fungi</taxon>
        <taxon>Dikarya</taxon>
        <taxon>Ascomycota</taxon>
        <taxon>Pezizomycotina</taxon>
        <taxon>Sordariomycetes</taxon>
        <taxon>Hypocreomycetidae</taxon>
        <taxon>Hypocreales</taxon>
        <taxon>Nectriaceae</taxon>
        <taxon>Fusarium</taxon>
        <taxon>Fusarium solani species complex</taxon>
        <taxon>Fusarium vanettenii</taxon>
    </lineage>
</organism>
<reference evidence="2 3" key="1">
    <citation type="journal article" date="2009" name="PLoS Genet.">
        <title>The genome of Nectria haematococca: contribution of supernumerary chromosomes to gene expansion.</title>
        <authorList>
            <person name="Coleman J.J."/>
            <person name="Rounsley S.D."/>
            <person name="Rodriguez-Carres M."/>
            <person name="Kuo A."/>
            <person name="Wasmann C.C."/>
            <person name="Grimwood J."/>
            <person name="Schmutz J."/>
            <person name="Taga M."/>
            <person name="White G.J."/>
            <person name="Zhou S."/>
            <person name="Schwartz D.C."/>
            <person name="Freitag M."/>
            <person name="Ma L.J."/>
            <person name="Danchin E.G."/>
            <person name="Henrissat B."/>
            <person name="Coutinho P.M."/>
            <person name="Nelson D.R."/>
            <person name="Straney D."/>
            <person name="Napoli C.A."/>
            <person name="Barker B.M."/>
            <person name="Gribskov M."/>
            <person name="Rep M."/>
            <person name="Kroken S."/>
            <person name="Molnar I."/>
            <person name="Rensing C."/>
            <person name="Kennell J.C."/>
            <person name="Zamora J."/>
            <person name="Farman M.L."/>
            <person name="Selker E.U."/>
            <person name="Salamov A."/>
            <person name="Shapiro H."/>
            <person name="Pangilinan J."/>
            <person name="Lindquist E."/>
            <person name="Lamers C."/>
            <person name="Grigoriev I.V."/>
            <person name="Geiser D.M."/>
            <person name="Covert S.F."/>
            <person name="Temporini E."/>
            <person name="Vanetten H.D."/>
        </authorList>
    </citation>
    <scope>NUCLEOTIDE SEQUENCE [LARGE SCALE GENOMIC DNA]</scope>
    <source>
        <strain evidence="3">ATCC MYA-4622 / CBS 123669 / FGSC 9596 / NRRL 45880 / 77-13-4</strain>
    </source>
</reference>
<protein>
    <submittedName>
        <fullName evidence="2">Uncharacterized protein</fullName>
    </submittedName>
</protein>